<keyword evidence="5 6" id="KW-0539">Nucleus</keyword>
<comment type="caution">
    <text evidence="8">The sequence shown here is derived from an EMBL/GenBank/DDBJ whole genome shotgun (WGS) entry which is preliminary data.</text>
</comment>
<keyword evidence="6" id="KW-0687">Ribonucleoprotein</keyword>
<comment type="similarity">
    <text evidence="2 6">Belongs to the RRP36 family.</text>
</comment>
<comment type="function">
    <text evidence="6">Component of the 90S pre-ribosome involved in the maturation of rRNAs. Required for early cleavages of the pre-RNAs in the 40S ribosomal subunit maturation pathway.</text>
</comment>
<evidence type="ECO:0000256" key="5">
    <source>
        <dbReference type="ARBA" id="ARBA00023242"/>
    </source>
</evidence>
<evidence type="ECO:0000256" key="1">
    <source>
        <dbReference type="ARBA" id="ARBA00004604"/>
    </source>
</evidence>
<feature type="region of interest" description="Disordered" evidence="7">
    <location>
        <begin position="249"/>
        <end position="275"/>
    </location>
</feature>
<dbReference type="PANTHER" id="PTHR21738">
    <property type="entry name" value="RIBOSOMAL RNA PROCESSING PROTEIN 36 HOMOLOG"/>
    <property type="match status" value="1"/>
</dbReference>
<dbReference type="GO" id="GO:0000462">
    <property type="term" value="P:maturation of SSU-rRNA from tricistronic rRNA transcript (SSU-rRNA, 5.8S rRNA, LSU-rRNA)"/>
    <property type="evidence" value="ECO:0007669"/>
    <property type="project" value="TreeGrafter"/>
</dbReference>
<dbReference type="GO" id="GO:0030686">
    <property type="term" value="C:90S preribosome"/>
    <property type="evidence" value="ECO:0007669"/>
    <property type="project" value="TreeGrafter"/>
</dbReference>
<dbReference type="InterPro" id="IPR009292">
    <property type="entry name" value="RRP36"/>
</dbReference>
<dbReference type="Proteomes" id="UP001202328">
    <property type="component" value="Unassembled WGS sequence"/>
</dbReference>
<dbReference type="Pfam" id="PF06102">
    <property type="entry name" value="RRP36"/>
    <property type="match status" value="1"/>
</dbReference>
<evidence type="ECO:0000313" key="8">
    <source>
        <dbReference type="EMBL" id="KAI3876178.1"/>
    </source>
</evidence>
<evidence type="ECO:0000256" key="3">
    <source>
        <dbReference type="ARBA" id="ARBA00022517"/>
    </source>
</evidence>
<keyword evidence="4 6" id="KW-0698">rRNA processing</keyword>
<feature type="region of interest" description="Disordered" evidence="7">
    <location>
        <begin position="1"/>
        <end position="115"/>
    </location>
</feature>
<organism evidence="8 9">
    <name type="scientific">Papaver atlanticum</name>
    <dbReference type="NCBI Taxonomy" id="357466"/>
    <lineage>
        <taxon>Eukaryota</taxon>
        <taxon>Viridiplantae</taxon>
        <taxon>Streptophyta</taxon>
        <taxon>Embryophyta</taxon>
        <taxon>Tracheophyta</taxon>
        <taxon>Spermatophyta</taxon>
        <taxon>Magnoliopsida</taxon>
        <taxon>Ranunculales</taxon>
        <taxon>Papaveraceae</taxon>
        <taxon>Papaveroideae</taxon>
        <taxon>Papaver</taxon>
    </lineage>
</organism>
<dbReference type="AlphaFoldDB" id="A0AAD4SAU1"/>
<reference evidence="8" key="1">
    <citation type="submission" date="2022-04" db="EMBL/GenBank/DDBJ databases">
        <title>A functionally conserved STORR gene fusion in Papaver species that diverged 16.8 million years ago.</title>
        <authorList>
            <person name="Catania T."/>
        </authorList>
    </citation>
    <scope>NUCLEOTIDE SEQUENCE</scope>
    <source>
        <strain evidence="8">S-188037</strain>
    </source>
</reference>
<keyword evidence="3 6" id="KW-0690">Ribosome biogenesis</keyword>
<gene>
    <name evidence="8" type="ORF">MKW98_029130</name>
</gene>
<evidence type="ECO:0000256" key="2">
    <source>
        <dbReference type="ARBA" id="ARBA00009418"/>
    </source>
</evidence>
<dbReference type="EMBL" id="JAJJMB010012509">
    <property type="protein sequence ID" value="KAI3876178.1"/>
    <property type="molecule type" value="Genomic_DNA"/>
</dbReference>
<comment type="subcellular location">
    <subcellularLocation>
        <location evidence="1 6">Nucleus</location>
        <location evidence="1 6">Nucleolus</location>
    </subcellularLocation>
</comment>
<name>A0AAD4SAU1_9MAGN</name>
<sequence>MEIKKSYMEKAGPSKIKFANSDEEDDHRSEDEHQSEDDDSQIEDDDQSSSSEEEEDLEAAIKRTLADVPMGELHQERSNGFHAVPKKNKGEMKVKRKNKNRPMEMSSKKPVGRFREVIQVPKKVARDPRFESLSGELDTDGFRKRYNFLFESKLPAEKEELRKLMKKSKDPKVIADLKSSISSIDKQLKAGSAKSTDTHILRNHKKKEREAAKQGKQPYYLKRSDLREQVLIEQYNQLKATGKLEKFLNTRRKKNAAKDHRFMPYRRPGKDDQPE</sequence>
<keyword evidence="9" id="KW-1185">Reference proteome</keyword>
<protein>
    <recommendedName>
        <fullName evidence="6">rRNA biogenesis protein RRP36</fullName>
    </recommendedName>
</protein>
<feature type="compositionally biased region" description="Basic and acidic residues" evidence="7">
    <location>
        <begin position="256"/>
        <end position="275"/>
    </location>
</feature>
<dbReference type="PANTHER" id="PTHR21738:SF0">
    <property type="entry name" value="RIBOSOMAL RNA PROCESSING PROTEIN 36 HOMOLOG"/>
    <property type="match status" value="1"/>
</dbReference>
<evidence type="ECO:0000256" key="7">
    <source>
        <dbReference type="SAM" id="MobiDB-lite"/>
    </source>
</evidence>
<evidence type="ECO:0000256" key="4">
    <source>
        <dbReference type="ARBA" id="ARBA00022552"/>
    </source>
</evidence>
<evidence type="ECO:0000313" key="9">
    <source>
        <dbReference type="Proteomes" id="UP001202328"/>
    </source>
</evidence>
<comment type="subunit">
    <text evidence="6">Associates with 90S and pre-40S pre-ribosomal particles.</text>
</comment>
<accession>A0AAD4SAU1</accession>
<evidence type="ECO:0000256" key="6">
    <source>
        <dbReference type="RuleBase" id="RU368027"/>
    </source>
</evidence>
<feature type="compositionally biased region" description="Acidic residues" evidence="7">
    <location>
        <begin position="33"/>
        <end position="58"/>
    </location>
</feature>
<proteinExistence type="inferred from homology"/>
<dbReference type="GO" id="GO:0005730">
    <property type="term" value="C:nucleolus"/>
    <property type="evidence" value="ECO:0007669"/>
    <property type="project" value="UniProtKB-SubCell"/>
</dbReference>
<feature type="region of interest" description="Disordered" evidence="7">
    <location>
        <begin position="185"/>
        <end position="220"/>
    </location>
</feature>